<dbReference type="EMBL" id="QZCE01000002">
    <property type="protein sequence ID" value="NEZ68043.1"/>
    <property type="molecule type" value="Genomic_DNA"/>
</dbReference>
<evidence type="ECO:0000313" key="1">
    <source>
        <dbReference type="EMBL" id="NEZ68043.1"/>
    </source>
</evidence>
<dbReference type="AlphaFoldDB" id="A0A6M0SJA6"/>
<sequence>MEVFAVEAIAVFANEDFLWSDKTGLPVDSYTDDEVKETAEKVFRHVFKVYPVLPSPFYTATA</sequence>
<accession>A0A6M0SJA6</accession>
<name>A0A6M0SJA6_9CYAN</name>
<organism evidence="1 2">
    <name type="scientific">Adonisia turfae CCMR0082</name>
    <dbReference type="NCBI Taxonomy" id="2304604"/>
    <lineage>
        <taxon>Bacteria</taxon>
        <taxon>Bacillati</taxon>
        <taxon>Cyanobacteriota</taxon>
        <taxon>Adonisia</taxon>
        <taxon>Adonisia turfae</taxon>
    </lineage>
</organism>
<comment type="caution">
    <text evidence="1">The sequence shown here is derived from an EMBL/GenBank/DDBJ whole genome shotgun (WGS) entry which is preliminary data.</text>
</comment>
<reference evidence="1 2" key="1">
    <citation type="journal article" date="2020" name="Microb. Ecol.">
        <title>Ecogenomics of the Marine Benthic Filamentous Cyanobacterium Adonisia.</title>
        <authorList>
            <person name="Walter J.M."/>
            <person name="Coutinho F.H."/>
            <person name="Leomil L."/>
            <person name="Hargreaves P.I."/>
            <person name="Campeao M.E."/>
            <person name="Vieira V.V."/>
            <person name="Silva B.S."/>
            <person name="Fistarol G.O."/>
            <person name="Salomon P.S."/>
            <person name="Sawabe T."/>
            <person name="Mino S."/>
            <person name="Hosokawa M."/>
            <person name="Miyashita H."/>
            <person name="Maruyama F."/>
            <person name="van Verk M.C."/>
            <person name="Dutilh B.E."/>
            <person name="Thompson C.C."/>
            <person name="Thompson F.L."/>
        </authorList>
    </citation>
    <scope>NUCLEOTIDE SEQUENCE [LARGE SCALE GENOMIC DNA]</scope>
    <source>
        <strain evidence="1 2">CCMR0082</strain>
    </source>
</reference>
<proteinExistence type="predicted"/>
<dbReference type="Proteomes" id="UP000473574">
    <property type="component" value="Unassembled WGS sequence"/>
</dbReference>
<protein>
    <submittedName>
        <fullName evidence="1">Uncharacterized protein</fullName>
    </submittedName>
</protein>
<evidence type="ECO:0000313" key="2">
    <source>
        <dbReference type="Proteomes" id="UP000473574"/>
    </source>
</evidence>
<gene>
    <name evidence="1" type="ORF">D0962_35835</name>
</gene>